<evidence type="ECO:0000256" key="3">
    <source>
        <dbReference type="SAM" id="SignalP"/>
    </source>
</evidence>
<reference evidence="4" key="1">
    <citation type="submission" date="2021-02" db="EMBL/GenBank/DDBJ databases">
        <authorList>
            <person name="Nowell W R."/>
        </authorList>
    </citation>
    <scope>NUCLEOTIDE SEQUENCE</scope>
</reference>
<dbReference type="AlphaFoldDB" id="A0A813PTE3"/>
<organism evidence="4 5">
    <name type="scientific">Adineta ricciae</name>
    <name type="common">Rotifer</name>
    <dbReference type="NCBI Taxonomy" id="249248"/>
    <lineage>
        <taxon>Eukaryota</taxon>
        <taxon>Metazoa</taxon>
        <taxon>Spiralia</taxon>
        <taxon>Gnathifera</taxon>
        <taxon>Rotifera</taxon>
        <taxon>Eurotatoria</taxon>
        <taxon>Bdelloidea</taxon>
        <taxon>Adinetida</taxon>
        <taxon>Adinetidae</taxon>
        <taxon>Adineta</taxon>
    </lineage>
</organism>
<feature type="compositionally biased region" description="Basic and acidic residues" evidence="1">
    <location>
        <begin position="209"/>
        <end position="220"/>
    </location>
</feature>
<feature type="transmembrane region" description="Helical" evidence="2">
    <location>
        <begin position="149"/>
        <end position="169"/>
    </location>
</feature>
<evidence type="ECO:0000256" key="1">
    <source>
        <dbReference type="SAM" id="MobiDB-lite"/>
    </source>
</evidence>
<feature type="chain" id="PRO_5032746161" evidence="3">
    <location>
        <begin position="16"/>
        <end position="257"/>
    </location>
</feature>
<keyword evidence="2" id="KW-1133">Transmembrane helix</keyword>
<sequence>MLLLIFFLCIPSVLTTTSSSWESVLINELQYSHEGTVTGQKATFHFKIVNSTAKQELAIDSYCFSTTFIGEEFHEKRTDFDEIPTNESEYHGSLKMTGLEEEEGNYLVCVIFRNSSGHAISSSRFCHVISVNDQCTLEPPKGEFHDRRILILLPFVIFILLAAFLFSCIRDYVYRPRTIDAILKSLPQHHAINLEQLAPDADRRRRRRTQPELDKRLRDDSVHSLTYDPSDKNYFNYHEMDNGSLHTVAEADEEEMP</sequence>
<keyword evidence="2" id="KW-0812">Transmembrane</keyword>
<gene>
    <name evidence="4" type="ORF">XAT740_LOCUS754</name>
</gene>
<feature type="region of interest" description="Disordered" evidence="1">
    <location>
        <begin position="200"/>
        <end position="220"/>
    </location>
</feature>
<keyword evidence="2" id="KW-0472">Membrane</keyword>
<dbReference type="Proteomes" id="UP000663828">
    <property type="component" value="Unassembled WGS sequence"/>
</dbReference>
<dbReference type="EMBL" id="CAJNOR010000021">
    <property type="protein sequence ID" value="CAF0757446.1"/>
    <property type="molecule type" value="Genomic_DNA"/>
</dbReference>
<keyword evidence="5" id="KW-1185">Reference proteome</keyword>
<name>A0A813PTE3_ADIRI</name>
<keyword evidence="3" id="KW-0732">Signal</keyword>
<accession>A0A813PTE3</accession>
<evidence type="ECO:0000256" key="2">
    <source>
        <dbReference type="SAM" id="Phobius"/>
    </source>
</evidence>
<evidence type="ECO:0000313" key="4">
    <source>
        <dbReference type="EMBL" id="CAF0757446.1"/>
    </source>
</evidence>
<evidence type="ECO:0000313" key="5">
    <source>
        <dbReference type="Proteomes" id="UP000663828"/>
    </source>
</evidence>
<feature type="signal peptide" evidence="3">
    <location>
        <begin position="1"/>
        <end position="15"/>
    </location>
</feature>
<protein>
    <submittedName>
        <fullName evidence="4">Uncharacterized protein</fullName>
    </submittedName>
</protein>
<proteinExistence type="predicted"/>
<comment type="caution">
    <text evidence="4">The sequence shown here is derived from an EMBL/GenBank/DDBJ whole genome shotgun (WGS) entry which is preliminary data.</text>
</comment>